<dbReference type="InterPro" id="IPR002104">
    <property type="entry name" value="Integrase_catalytic"/>
</dbReference>
<dbReference type="GO" id="GO:0006310">
    <property type="term" value="P:DNA recombination"/>
    <property type="evidence" value="ECO:0007669"/>
    <property type="project" value="UniProtKB-KW"/>
</dbReference>
<dbReference type="OrthoDB" id="9788852at2"/>
<protein>
    <submittedName>
        <fullName evidence="4">Site-specific recombinase</fullName>
    </submittedName>
</protein>
<feature type="domain" description="Tyr recombinase" evidence="3">
    <location>
        <begin position="51"/>
        <end position="231"/>
    </location>
</feature>
<dbReference type="GO" id="GO:0015074">
    <property type="term" value="P:DNA integration"/>
    <property type="evidence" value="ECO:0007669"/>
    <property type="project" value="InterPro"/>
</dbReference>
<organism evidence="4 5">
    <name type="scientific">Solidesulfovibrio magneticus (strain ATCC 700980 / DSM 13731 / RS-1)</name>
    <name type="common">Desulfovibrio magneticus</name>
    <dbReference type="NCBI Taxonomy" id="573370"/>
    <lineage>
        <taxon>Bacteria</taxon>
        <taxon>Pseudomonadati</taxon>
        <taxon>Thermodesulfobacteriota</taxon>
        <taxon>Desulfovibrionia</taxon>
        <taxon>Desulfovibrionales</taxon>
        <taxon>Desulfovibrionaceae</taxon>
        <taxon>Solidesulfovibrio</taxon>
    </lineage>
</organism>
<evidence type="ECO:0000256" key="1">
    <source>
        <dbReference type="ARBA" id="ARBA00023172"/>
    </source>
</evidence>
<reference evidence="4 5" key="1">
    <citation type="journal article" date="2009" name="Genome Res.">
        <title>Whole genome sequence of Desulfovibrio magneticus strain RS-1 revealed common gene clusters in magnetotactic bacteria.</title>
        <authorList>
            <person name="Nakazawa H."/>
            <person name="Arakaki A."/>
            <person name="Narita-Yamada S."/>
            <person name="Yashiro I."/>
            <person name="Jinno K."/>
            <person name="Aoki N."/>
            <person name="Tsuruyama A."/>
            <person name="Okamura Y."/>
            <person name="Tanikawa S."/>
            <person name="Fujita N."/>
            <person name="Takeyama H."/>
            <person name="Matsunaga T."/>
        </authorList>
    </citation>
    <scope>NUCLEOTIDE SEQUENCE [LARGE SCALE GENOMIC DNA]</scope>
    <source>
        <strain evidence="5">ATCC 700980 / DSM 13731 / RS-1</strain>
    </source>
</reference>
<feature type="compositionally biased region" description="Polar residues" evidence="2">
    <location>
        <begin position="1"/>
        <end position="10"/>
    </location>
</feature>
<dbReference type="InterPro" id="IPR011010">
    <property type="entry name" value="DNA_brk_join_enz"/>
</dbReference>
<gene>
    <name evidence="4" type="ordered locus">DMR_25170</name>
</gene>
<dbReference type="STRING" id="573370.DMR_25170"/>
<dbReference type="HOGENOM" id="CLU_027562_33_1_7"/>
<dbReference type="GO" id="GO:0003677">
    <property type="term" value="F:DNA binding"/>
    <property type="evidence" value="ECO:0007669"/>
    <property type="project" value="InterPro"/>
</dbReference>
<dbReference type="PROSITE" id="PS51898">
    <property type="entry name" value="TYR_RECOMBINASE"/>
    <property type="match status" value="1"/>
</dbReference>
<evidence type="ECO:0000313" key="4">
    <source>
        <dbReference type="EMBL" id="BAH76008.1"/>
    </source>
</evidence>
<evidence type="ECO:0000259" key="3">
    <source>
        <dbReference type="PROSITE" id="PS51898"/>
    </source>
</evidence>
<dbReference type="Gene3D" id="1.10.443.10">
    <property type="entry name" value="Intergrase catalytic core"/>
    <property type="match status" value="1"/>
</dbReference>
<feature type="region of interest" description="Disordered" evidence="2">
    <location>
        <begin position="1"/>
        <end position="51"/>
    </location>
</feature>
<keyword evidence="1" id="KW-0233">DNA recombination</keyword>
<sequence>MNTACCQDNAATVPAPGPDGRRLKPVAVPKDDETKSRKKPPNNHAPKGSAIAVDPIKSPRALATIARLLADRPRDHALFVLGIHSALRAGDLLALTVGRVKAILADPDDGDVVRESKEHKLRRICANKAVRTAVERLLASRPWQDGDLLFQGKRGPLTTSWLRRMVIGWCEAVNLPGHYGSHTLRKTFGYQMRVNHNVDIPTLMAVYNHATQKQTLDYLCIQPDEIRSVYAIELV</sequence>
<dbReference type="PANTHER" id="PTHR30349">
    <property type="entry name" value="PHAGE INTEGRASE-RELATED"/>
    <property type="match status" value="1"/>
</dbReference>
<dbReference type="eggNOG" id="COG0582">
    <property type="taxonomic scope" value="Bacteria"/>
</dbReference>
<keyword evidence="5" id="KW-1185">Reference proteome</keyword>
<evidence type="ECO:0000256" key="2">
    <source>
        <dbReference type="SAM" id="MobiDB-lite"/>
    </source>
</evidence>
<dbReference type="InterPro" id="IPR013762">
    <property type="entry name" value="Integrase-like_cat_sf"/>
</dbReference>
<dbReference type="InterPro" id="IPR050090">
    <property type="entry name" value="Tyrosine_recombinase_XerCD"/>
</dbReference>
<evidence type="ECO:0000313" key="5">
    <source>
        <dbReference type="Proteomes" id="UP000009071"/>
    </source>
</evidence>
<accession>C4XTL1</accession>
<name>C4XTL1_SOLM1</name>
<proteinExistence type="predicted"/>
<dbReference type="Pfam" id="PF00589">
    <property type="entry name" value="Phage_integrase"/>
    <property type="match status" value="1"/>
</dbReference>
<dbReference type="KEGG" id="dma:DMR_25170"/>
<dbReference type="AlphaFoldDB" id="C4XTL1"/>
<dbReference type="EMBL" id="AP010904">
    <property type="protein sequence ID" value="BAH76008.1"/>
    <property type="molecule type" value="Genomic_DNA"/>
</dbReference>
<dbReference type="PANTHER" id="PTHR30349:SF82">
    <property type="entry name" value="INTEGRASE_RECOMBINASE YOEC-RELATED"/>
    <property type="match status" value="1"/>
</dbReference>
<dbReference type="SUPFAM" id="SSF56349">
    <property type="entry name" value="DNA breaking-rejoining enzymes"/>
    <property type="match status" value="1"/>
</dbReference>
<dbReference type="Proteomes" id="UP000009071">
    <property type="component" value="Chromosome"/>
</dbReference>